<proteinExistence type="inferred from homology"/>
<dbReference type="InterPro" id="IPR043970">
    <property type="entry name" value="FUZ/MON1/HPS1_longin_3"/>
</dbReference>
<reference evidence="4 5" key="1">
    <citation type="journal article" date="2020" name="Nature">
        <title>Six reference-quality genomes reveal evolution of bat adaptations.</title>
        <authorList>
            <person name="Jebb D."/>
            <person name="Huang Z."/>
            <person name="Pippel M."/>
            <person name="Hughes G.M."/>
            <person name="Lavrichenko K."/>
            <person name="Devanna P."/>
            <person name="Winkler S."/>
            <person name="Jermiin L.S."/>
            <person name="Skirmuntt E.C."/>
            <person name="Katzourakis A."/>
            <person name="Burkitt-Gray L."/>
            <person name="Ray D.A."/>
            <person name="Sullivan K.A.M."/>
            <person name="Roscito J.G."/>
            <person name="Kirilenko B.M."/>
            <person name="Davalos L.M."/>
            <person name="Corthals A.P."/>
            <person name="Power M.L."/>
            <person name="Jones G."/>
            <person name="Ransome R.D."/>
            <person name="Dechmann D.K.N."/>
            <person name="Locatelli A.G."/>
            <person name="Puechmaille S.J."/>
            <person name="Fedrigo O."/>
            <person name="Jarvis E.D."/>
            <person name="Hiller M."/>
            <person name="Vernes S.C."/>
            <person name="Myers E.W."/>
            <person name="Teeling E.C."/>
        </authorList>
    </citation>
    <scope>NUCLEOTIDE SEQUENCE [LARGE SCALE GENOMIC DNA]</scope>
    <source>
        <strain evidence="4">Bat1K_MPI-CBG_1</strain>
    </source>
</reference>
<evidence type="ECO:0000313" key="4">
    <source>
        <dbReference type="EMBL" id="KAF6094960.1"/>
    </source>
</evidence>
<dbReference type="AlphaFoldDB" id="A0A834DT01"/>
<evidence type="ECO:0000256" key="1">
    <source>
        <dbReference type="ARBA" id="ARBA00008968"/>
    </source>
</evidence>
<evidence type="ECO:0000256" key="2">
    <source>
        <dbReference type="RuleBase" id="RU367048"/>
    </source>
</evidence>
<organism evidence="4 5">
    <name type="scientific">Phyllostomus discolor</name>
    <name type="common">pale spear-nosed bat</name>
    <dbReference type="NCBI Taxonomy" id="89673"/>
    <lineage>
        <taxon>Eukaryota</taxon>
        <taxon>Metazoa</taxon>
        <taxon>Chordata</taxon>
        <taxon>Craniata</taxon>
        <taxon>Vertebrata</taxon>
        <taxon>Euteleostomi</taxon>
        <taxon>Mammalia</taxon>
        <taxon>Eutheria</taxon>
        <taxon>Laurasiatheria</taxon>
        <taxon>Chiroptera</taxon>
        <taxon>Yangochiroptera</taxon>
        <taxon>Phyllostomidae</taxon>
        <taxon>Phyllostominae</taxon>
        <taxon>Phyllostomus</taxon>
    </lineage>
</organism>
<feature type="domain" description="FUZ/MON1/HPS1 third Longin" evidence="3">
    <location>
        <begin position="59"/>
        <end position="122"/>
    </location>
</feature>
<dbReference type="PANTHER" id="PTHR13027:SF14">
    <property type="entry name" value="VACUOLAR FUSION PROTEIN MON1 HOMOLOG A"/>
    <property type="match status" value="1"/>
</dbReference>
<dbReference type="Proteomes" id="UP000664940">
    <property type="component" value="Unassembled WGS sequence"/>
</dbReference>
<evidence type="ECO:0000259" key="3">
    <source>
        <dbReference type="Pfam" id="PF19038"/>
    </source>
</evidence>
<comment type="caution">
    <text evidence="4">The sequence shown here is derived from an EMBL/GenBank/DDBJ whole genome shotgun (WGS) entry which is preliminary data.</text>
</comment>
<dbReference type="Pfam" id="PF19038">
    <property type="entry name" value="Fuz_longin_3"/>
    <property type="match status" value="1"/>
</dbReference>
<accession>A0A834DT01</accession>
<sequence length="122" mass="13792">MGVMVVLMSFLQADKNTIPSIHAEGYKEHLWKHGAHVVQQEALCTHYCSVVQVGIPDHRHFFSTSESSGLFTSPEIEAPYTSKEEQEEWLLGLYQYLQSCAHNASHPLKTIYYTGPNKNLLA</sequence>
<name>A0A834DT01_9CHIR</name>
<comment type="function">
    <text evidence="2">Plays an important role in membrane trafficking through the secretory apparatus.</text>
</comment>
<comment type="similarity">
    <text evidence="1 2">Belongs to the MON1/SAND family.</text>
</comment>
<dbReference type="GO" id="GO:0016192">
    <property type="term" value="P:vesicle-mediated transport"/>
    <property type="evidence" value="ECO:0007669"/>
    <property type="project" value="InterPro"/>
</dbReference>
<dbReference type="GO" id="GO:0006623">
    <property type="term" value="P:protein targeting to vacuole"/>
    <property type="evidence" value="ECO:0007669"/>
    <property type="project" value="UniProtKB-UniRule"/>
</dbReference>
<gene>
    <name evidence="4" type="ORF">HJG60_012015</name>
</gene>
<dbReference type="EMBL" id="JABVXQ010000008">
    <property type="protein sequence ID" value="KAF6094960.1"/>
    <property type="molecule type" value="Genomic_DNA"/>
</dbReference>
<dbReference type="PANTHER" id="PTHR13027">
    <property type="entry name" value="SAND PROTEIN-RELATED"/>
    <property type="match status" value="1"/>
</dbReference>
<dbReference type="GO" id="GO:0035658">
    <property type="term" value="C:Mon1-Ccz1 complex"/>
    <property type="evidence" value="ECO:0007669"/>
    <property type="project" value="TreeGrafter"/>
</dbReference>
<evidence type="ECO:0000313" key="5">
    <source>
        <dbReference type="Proteomes" id="UP000664940"/>
    </source>
</evidence>
<protein>
    <recommendedName>
        <fullName evidence="2">Vacuolar fusion protein MON1 homolog</fullName>
    </recommendedName>
</protein>
<dbReference type="InterPro" id="IPR004353">
    <property type="entry name" value="Mon1"/>
</dbReference>
<dbReference type="GO" id="GO:0009306">
    <property type="term" value="P:protein secretion"/>
    <property type="evidence" value="ECO:0007669"/>
    <property type="project" value="TreeGrafter"/>
</dbReference>